<dbReference type="AlphaFoldDB" id="A0A5D4MI27"/>
<feature type="chain" id="PRO_5039277059" evidence="1">
    <location>
        <begin position="21"/>
        <end position="170"/>
    </location>
</feature>
<dbReference type="InterPro" id="IPR019076">
    <property type="entry name" value="Spore_lipoprot_YhcN/YlaJ-like"/>
</dbReference>
<gene>
    <name evidence="2" type="ORF">FZC84_02230</name>
</gene>
<protein>
    <submittedName>
        <fullName evidence="2">YhcN/YlaJ family sporulation lipoprotein</fullName>
    </submittedName>
</protein>
<feature type="signal peptide" evidence="1">
    <location>
        <begin position="1"/>
        <end position="20"/>
    </location>
</feature>
<comment type="caution">
    <text evidence="2">The sequence shown here is derived from an EMBL/GenBank/DDBJ whole genome shotgun (WGS) entry which is preliminary data.</text>
</comment>
<evidence type="ECO:0000313" key="3">
    <source>
        <dbReference type="Proteomes" id="UP000325182"/>
    </source>
</evidence>
<dbReference type="RefSeq" id="WP_148952815.1">
    <property type="nucleotide sequence ID" value="NZ_VTEG01000001.1"/>
</dbReference>
<dbReference type="InterPro" id="IPR014247">
    <property type="entry name" value="Spore_lipoprot_YhcN/YlaJ"/>
</dbReference>
<accession>A0A5D4MI27</accession>
<dbReference type="Pfam" id="PF09580">
    <property type="entry name" value="Spore_YhcN_YlaJ"/>
    <property type="match status" value="1"/>
</dbReference>
<dbReference type="Proteomes" id="UP000325182">
    <property type="component" value="Unassembled WGS sequence"/>
</dbReference>
<organism evidence="2 3">
    <name type="scientific">Rossellomorea vietnamensis</name>
    <dbReference type="NCBI Taxonomy" id="218284"/>
    <lineage>
        <taxon>Bacteria</taxon>
        <taxon>Bacillati</taxon>
        <taxon>Bacillota</taxon>
        <taxon>Bacilli</taxon>
        <taxon>Bacillales</taxon>
        <taxon>Bacillaceae</taxon>
        <taxon>Rossellomorea</taxon>
    </lineage>
</organism>
<reference evidence="2 3" key="1">
    <citation type="submission" date="2019-08" db="EMBL/GenBank/DDBJ databases">
        <title>Bacillus genomes from the desert of Cuatro Cienegas, Coahuila.</title>
        <authorList>
            <person name="Olmedo-Alvarez G."/>
        </authorList>
    </citation>
    <scope>NUCLEOTIDE SEQUENCE [LARGE SCALE GENOMIC DNA]</scope>
    <source>
        <strain evidence="2 3">CH128b_4D</strain>
    </source>
</reference>
<evidence type="ECO:0000313" key="2">
    <source>
        <dbReference type="EMBL" id="TYS01490.1"/>
    </source>
</evidence>
<keyword evidence="2" id="KW-0449">Lipoprotein</keyword>
<dbReference type="GO" id="GO:0030435">
    <property type="term" value="P:sporulation resulting in formation of a cellular spore"/>
    <property type="evidence" value="ECO:0007669"/>
    <property type="project" value="InterPro"/>
</dbReference>
<dbReference type="PROSITE" id="PS51257">
    <property type="entry name" value="PROKAR_LIPOPROTEIN"/>
    <property type="match status" value="1"/>
</dbReference>
<sequence length="170" mass="19049">MKRLLCSMMLMTFLAGCALNNDENLGQEGEGGGMGVQQVRYNTTNSGGNNIYGEANPADPAYGKTDRMANKVMKFYEVERAYVYTKGKDAYTAIVLENRLAKSFDADLKEKIEQAVKSVDRNIENVFVTTDSELIKDMKKYRNQVHSGRPVEDLGERIEERAAGLFTNIQ</sequence>
<evidence type="ECO:0000256" key="1">
    <source>
        <dbReference type="SAM" id="SignalP"/>
    </source>
</evidence>
<keyword evidence="1" id="KW-0732">Signal</keyword>
<dbReference type="NCBIfam" id="TIGR02898">
    <property type="entry name" value="spore_YhcN_YlaJ"/>
    <property type="match status" value="1"/>
</dbReference>
<dbReference type="EMBL" id="VTEG01000001">
    <property type="protein sequence ID" value="TYS01490.1"/>
    <property type="molecule type" value="Genomic_DNA"/>
</dbReference>
<proteinExistence type="predicted"/>
<name>A0A5D4MI27_9BACI</name>